<keyword evidence="2" id="KW-0238">DNA-binding</keyword>
<evidence type="ECO:0000313" key="5">
    <source>
        <dbReference type="EMBL" id="MST56829.1"/>
    </source>
</evidence>
<dbReference type="Gene3D" id="1.10.10.60">
    <property type="entry name" value="Homeodomain-like"/>
    <property type="match status" value="2"/>
</dbReference>
<dbReference type="SUPFAM" id="SSF51215">
    <property type="entry name" value="Regulatory protein AraC"/>
    <property type="match status" value="1"/>
</dbReference>
<evidence type="ECO:0000259" key="4">
    <source>
        <dbReference type="PROSITE" id="PS01124"/>
    </source>
</evidence>
<dbReference type="InterPro" id="IPR003313">
    <property type="entry name" value="AraC-bd"/>
</dbReference>
<evidence type="ECO:0000256" key="1">
    <source>
        <dbReference type="ARBA" id="ARBA00023015"/>
    </source>
</evidence>
<dbReference type="PANTHER" id="PTHR43280:SF34">
    <property type="entry name" value="ARAC-FAMILY TRANSCRIPTIONAL REGULATOR"/>
    <property type="match status" value="1"/>
</dbReference>
<organism evidence="5 6">
    <name type="scientific">Waltera intestinalis</name>
    <dbReference type="NCBI Taxonomy" id="2606635"/>
    <lineage>
        <taxon>Bacteria</taxon>
        <taxon>Bacillati</taxon>
        <taxon>Bacillota</taxon>
        <taxon>Clostridia</taxon>
        <taxon>Lachnospirales</taxon>
        <taxon>Lachnospiraceae</taxon>
        <taxon>Waltera</taxon>
    </lineage>
</organism>
<dbReference type="InterPro" id="IPR014710">
    <property type="entry name" value="RmlC-like_jellyroll"/>
</dbReference>
<dbReference type="Proteomes" id="UP000476055">
    <property type="component" value="Unassembled WGS sequence"/>
</dbReference>
<proteinExistence type="predicted"/>
<dbReference type="AlphaFoldDB" id="A0A6L5YF22"/>
<dbReference type="PANTHER" id="PTHR43280">
    <property type="entry name" value="ARAC-FAMILY TRANSCRIPTIONAL REGULATOR"/>
    <property type="match status" value="1"/>
</dbReference>
<reference evidence="5 6" key="1">
    <citation type="submission" date="2019-08" db="EMBL/GenBank/DDBJ databases">
        <title>In-depth cultivation of the pig gut microbiome towards novel bacterial diversity and tailored functional studies.</title>
        <authorList>
            <person name="Wylensek D."/>
            <person name="Hitch T.C.A."/>
            <person name="Clavel T."/>
        </authorList>
    </citation>
    <scope>NUCLEOTIDE SEQUENCE [LARGE SCALE GENOMIC DNA]</scope>
    <source>
        <strain evidence="5 6">WCA3-601-WT-6H</strain>
    </source>
</reference>
<sequence>MEELTSCKTAIENCKVSGTFAIAHLYKEEKAMDMHIHDCYEIYYSICGGKQFLIDNCFYTIAPGDLFIINQYESHKLTQIDNSVHERIVLSVAPDFMKQISTEQTDLSFCFTHRSTPFSHKLSLNKEQQKRFLYYINKITSAEGFAHDITEYAAFMELMVMLNTLFVRNTEQTSTGENTADAAEYKDSSYRYNHQVDDILTFINQNISQPITIEQLAGQFYLSESYICRIFKSATGTTINKYITARRISIAKAVLNENGNVMEAFERSGFTDYSNFFKAFTKAVGISPKKYASLSVS</sequence>
<evidence type="ECO:0000313" key="6">
    <source>
        <dbReference type="Proteomes" id="UP000476055"/>
    </source>
</evidence>
<dbReference type="Pfam" id="PF12833">
    <property type="entry name" value="HTH_18"/>
    <property type="match status" value="1"/>
</dbReference>
<dbReference type="SMART" id="SM00342">
    <property type="entry name" value="HTH_ARAC"/>
    <property type="match status" value="1"/>
</dbReference>
<gene>
    <name evidence="5" type="ORF">FYJ59_00950</name>
</gene>
<dbReference type="Pfam" id="PF02311">
    <property type="entry name" value="AraC_binding"/>
    <property type="match status" value="1"/>
</dbReference>
<dbReference type="PROSITE" id="PS01124">
    <property type="entry name" value="HTH_ARAC_FAMILY_2"/>
    <property type="match status" value="1"/>
</dbReference>
<keyword evidence="3" id="KW-0804">Transcription</keyword>
<dbReference type="GO" id="GO:0043565">
    <property type="term" value="F:sequence-specific DNA binding"/>
    <property type="evidence" value="ECO:0007669"/>
    <property type="project" value="InterPro"/>
</dbReference>
<keyword evidence="6" id="KW-1185">Reference proteome</keyword>
<evidence type="ECO:0000256" key="3">
    <source>
        <dbReference type="ARBA" id="ARBA00023163"/>
    </source>
</evidence>
<dbReference type="SUPFAM" id="SSF46689">
    <property type="entry name" value="Homeodomain-like"/>
    <property type="match status" value="2"/>
</dbReference>
<dbReference type="RefSeq" id="WP_148445586.1">
    <property type="nucleotide sequence ID" value="NZ_VUMU01000001.1"/>
</dbReference>
<comment type="caution">
    <text evidence="5">The sequence shown here is derived from an EMBL/GenBank/DDBJ whole genome shotgun (WGS) entry which is preliminary data.</text>
</comment>
<name>A0A6L5YF22_9FIRM</name>
<protein>
    <submittedName>
        <fullName evidence="5">AraC family transcriptional regulator</fullName>
    </submittedName>
</protein>
<feature type="domain" description="HTH araC/xylS-type" evidence="4">
    <location>
        <begin position="197"/>
        <end position="294"/>
    </location>
</feature>
<dbReference type="GO" id="GO:0003700">
    <property type="term" value="F:DNA-binding transcription factor activity"/>
    <property type="evidence" value="ECO:0007669"/>
    <property type="project" value="InterPro"/>
</dbReference>
<dbReference type="EMBL" id="VUMU01000001">
    <property type="protein sequence ID" value="MST56829.1"/>
    <property type="molecule type" value="Genomic_DNA"/>
</dbReference>
<dbReference type="InterPro" id="IPR009057">
    <property type="entry name" value="Homeodomain-like_sf"/>
</dbReference>
<dbReference type="InterPro" id="IPR037923">
    <property type="entry name" value="HTH-like"/>
</dbReference>
<keyword evidence="1" id="KW-0805">Transcription regulation</keyword>
<accession>A0A6L5YF22</accession>
<dbReference type="Gene3D" id="2.60.120.10">
    <property type="entry name" value="Jelly Rolls"/>
    <property type="match status" value="1"/>
</dbReference>
<dbReference type="InterPro" id="IPR018060">
    <property type="entry name" value="HTH_AraC"/>
</dbReference>
<evidence type="ECO:0000256" key="2">
    <source>
        <dbReference type="ARBA" id="ARBA00023125"/>
    </source>
</evidence>